<keyword evidence="2" id="KW-1185">Reference proteome</keyword>
<gene>
    <name evidence="1" type="ORF">GLOTRDRAFT_94022</name>
</gene>
<name>S7Q4U5_GLOTA</name>
<dbReference type="HOGENOM" id="CLU_1069802_0_0_1"/>
<protein>
    <submittedName>
        <fullName evidence="1">Uncharacterized protein</fullName>
    </submittedName>
</protein>
<dbReference type="Proteomes" id="UP000030669">
    <property type="component" value="Unassembled WGS sequence"/>
</dbReference>
<dbReference type="KEGG" id="gtr:GLOTRDRAFT_94022"/>
<dbReference type="RefSeq" id="XP_007866835.1">
    <property type="nucleotide sequence ID" value="XM_007868644.1"/>
</dbReference>
<sequence>MCCMKEASNARRTRTCQRLCEVGSGYRLRLRWETTSTGLICMEFSVQVYLPRHPPACAERANGEGDVRWGHATAIWCRYVLTQPLRPSRGMGPLPVGAVLSLNVTLAACNGGRRADQHKIPGICPEQGNFNAGRHTRDASYPAERRRARALDFDLDQPLRLLCIFIGGSEVEAERFEHHRDIAATNSDRLSRWNKSFDAERRVQFGRQASLPPGITTHVDEQEGQSQARFPYVDGHPTNLQLAEKEVYQDLMRISQRPRV</sequence>
<dbReference type="EMBL" id="KB469303">
    <property type="protein sequence ID" value="EPQ54538.1"/>
    <property type="molecule type" value="Genomic_DNA"/>
</dbReference>
<evidence type="ECO:0000313" key="1">
    <source>
        <dbReference type="EMBL" id="EPQ54538.1"/>
    </source>
</evidence>
<reference evidence="1 2" key="1">
    <citation type="journal article" date="2012" name="Science">
        <title>The Paleozoic origin of enzymatic lignin decomposition reconstructed from 31 fungal genomes.</title>
        <authorList>
            <person name="Floudas D."/>
            <person name="Binder M."/>
            <person name="Riley R."/>
            <person name="Barry K."/>
            <person name="Blanchette R.A."/>
            <person name="Henrissat B."/>
            <person name="Martinez A.T."/>
            <person name="Otillar R."/>
            <person name="Spatafora J.W."/>
            <person name="Yadav J.S."/>
            <person name="Aerts A."/>
            <person name="Benoit I."/>
            <person name="Boyd A."/>
            <person name="Carlson A."/>
            <person name="Copeland A."/>
            <person name="Coutinho P.M."/>
            <person name="de Vries R.P."/>
            <person name="Ferreira P."/>
            <person name="Findley K."/>
            <person name="Foster B."/>
            <person name="Gaskell J."/>
            <person name="Glotzer D."/>
            <person name="Gorecki P."/>
            <person name="Heitman J."/>
            <person name="Hesse C."/>
            <person name="Hori C."/>
            <person name="Igarashi K."/>
            <person name="Jurgens J.A."/>
            <person name="Kallen N."/>
            <person name="Kersten P."/>
            <person name="Kohler A."/>
            <person name="Kuees U."/>
            <person name="Kumar T.K.A."/>
            <person name="Kuo A."/>
            <person name="LaButti K."/>
            <person name="Larrondo L.F."/>
            <person name="Lindquist E."/>
            <person name="Ling A."/>
            <person name="Lombard V."/>
            <person name="Lucas S."/>
            <person name="Lundell T."/>
            <person name="Martin R."/>
            <person name="McLaughlin D.J."/>
            <person name="Morgenstern I."/>
            <person name="Morin E."/>
            <person name="Murat C."/>
            <person name="Nagy L.G."/>
            <person name="Nolan M."/>
            <person name="Ohm R.A."/>
            <person name="Patyshakuliyeva A."/>
            <person name="Rokas A."/>
            <person name="Ruiz-Duenas F.J."/>
            <person name="Sabat G."/>
            <person name="Salamov A."/>
            <person name="Samejima M."/>
            <person name="Schmutz J."/>
            <person name="Slot J.C."/>
            <person name="St John F."/>
            <person name="Stenlid J."/>
            <person name="Sun H."/>
            <person name="Sun S."/>
            <person name="Syed K."/>
            <person name="Tsang A."/>
            <person name="Wiebenga A."/>
            <person name="Young D."/>
            <person name="Pisabarro A."/>
            <person name="Eastwood D.C."/>
            <person name="Martin F."/>
            <person name="Cullen D."/>
            <person name="Grigoriev I.V."/>
            <person name="Hibbett D.S."/>
        </authorList>
    </citation>
    <scope>NUCLEOTIDE SEQUENCE [LARGE SCALE GENOMIC DNA]</scope>
    <source>
        <strain evidence="1 2">ATCC 11539</strain>
    </source>
</reference>
<dbReference type="AlphaFoldDB" id="S7Q4U5"/>
<evidence type="ECO:0000313" key="2">
    <source>
        <dbReference type="Proteomes" id="UP000030669"/>
    </source>
</evidence>
<dbReference type="GeneID" id="19309574"/>
<proteinExistence type="predicted"/>
<organism evidence="1 2">
    <name type="scientific">Gloeophyllum trabeum (strain ATCC 11539 / FP-39264 / Madison 617)</name>
    <name type="common">Brown rot fungus</name>
    <dbReference type="NCBI Taxonomy" id="670483"/>
    <lineage>
        <taxon>Eukaryota</taxon>
        <taxon>Fungi</taxon>
        <taxon>Dikarya</taxon>
        <taxon>Basidiomycota</taxon>
        <taxon>Agaricomycotina</taxon>
        <taxon>Agaricomycetes</taxon>
        <taxon>Gloeophyllales</taxon>
        <taxon>Gloeophyllaceae</taxon>
        <taxon>Gloeophyllum</taxon>
    </lineage>
</organism>
<accession>S7Q4U5</accession>